<comment type="caution">
    <text evidence="2">The sequence shown here is derived from an EMBL/GenBank/DDBJ whole genome shotgun (WGS) entry which is preliminary data.</text>
</comment>
<evidence type="ECO:0000313" key="2">
    <source>
        <dbReference type="EMBL" id="GCB82318.1"/>
    </source>
</evidence>
<feature type="compositionally biased region" description="Basic and acidic residues" evidence="1">
    <location>
        <begin position="248"/>
        <end position="272"/>
    </location>
</feature>
<organism evidence="2 3">
    <name type="scientific">Scyliorhinus torazame</name>
    <name type="common">Cloudy catshark</name>
    <name type="synonym">Catulus torazame</name>
    <dbReference type="NCBI Taxonomy" id="75743"/>
    <lineage>
        <taxon>Eukaryota</taxon>
        <taxon>Metazoa</taxon>
        <taxon>Chordata</taxon>
        <taxon>Craniata</taxon>
        <taxon>Vertebrata</taxon>
        <taxon>Chondrichthyes</taxon>
        <taxon>Elasmobranchii</taxon>
        <taxon>Galeomorphii</taxon>
        <taxon>Galeoidea</taxon>
        <taxon>Carcharhiniformes</taxon>
        <taxon>Scyliorhinidae</taxon>
        <taxon>Scyliorhinus</taxon>
    </lineage>
</organism>
<accession>A0A401QAA8</accession>
<name>A0A401QAA8_SCYTO</name>
<dbReference type="Proteomes" id="UP000288216">
    <property type="component" value="Unassembled WGS sequence"/>
</dbReference>
<reference evidence="2 3" key="1">
    <citation type="journal article" date="2018" name="Nat. Ecol. Evol.">
        <title>Shark genomes provide insights into elasmobranch evolution and the origin of vertebrates.</title>
        <authorList>
            <person name="Hara Y"/>
            <person name="Yamaguchi K"/>
            <person name="Onimaru K"/>
            <person name="Kadota M"/>
            <person name="Koyanagi M"/>
            <person name="Keeley SD"/>
            <person name="Tatsumi K"/>
            <person name="Tanaka K"/>
            <person name="Motone F"/>
            <person name="Kageyama Y"/>
            <person name="Nozu R"/>
            <person name="Adachi N"/>
            <person name="Nishimura O"/>
            <person name="Nakagawa R"/>
            <person name="Tanegashima C"/>
            <person name="Kiyatake I"/>
            <person name="Matsumoto R"/>
            <person name="Murakumo K"/>
            <person name="Nishida K"/>
            <person name="Terakita A"/>
            <person name="Kuratani S"/>
            <person name="Sato K"/>
            <person name="Hyodo S Kuraku.S."/>
        </authorList>
    </citation>
    <scope>NUCLEOTIDE SEQUENCE [LARGE SCALE GENOMIC DNA]</scope>
</reference>
<feature type="region of interest" description="Disordered" evidence="1">
    <location>
        <begin position="239"/>
        <end position="315"/>
    </location>
</feature>
<feature type="non-terminal residue" evidence="2">
    <location>
        <position position="315"/>
    </location>
</feature>
<protein>
    <submittedName>
        <fullName evidence="2">Uncharacterized protein</fullName>
    </submittedName>
</protein>
<feature type="region of interest" description="Disordered" evidence="1">
    <location>
        <begin position="163"/>
        <end position="190"/>
    </location>
</feature>
<feature type="compositionally biased region" description="Basic and acidic residues" evidence="1">
    <location>
        <begin position="165"/>
        <end position="179"/>
    </location>
</feature>
<evidence type="ECO:0000313" key="3">
    <source>
        <dbReference type="Proteomes" id="UP000288216"/>
    </source>
</evidence>
<feature type="region of interest" description="Disordered" evidence="1">
    <location>
        <begin position="84"/>
        <end position="132"/>
    </location>
</feature>
<dbReference type="AlphaFoldDB" id="A0A401QAA8"/>
<proteinExistence type="predicted"/>
<dbReference type="OrthoDB" id="10370064at2759"/>
<sequence length="315" mass="35263">MGSRTREMLEKVNKAEGCQHLQERINSCPNPSPRLELCYDPGPSTCQPEIQARAGNKVMRYQTRRQHRGLSYPRRRKAQHCIAAGNRESETASEPAHRPLSKSKRGAWGTGLANHQGPEVGPNKPSTSEGKCASATNVAAMFPGRPKDICNREVPYNLRACTRNRRQEVDDQRAEELGPRKAQGKRKNVQVPAANECLSAPVDRGCLKGPVEMGCLTVPPEMGSLNSAEETCKWEEPPRRHLYNPAKDYPRRPVKEKINPLKRTYGDTKVNDRLGQYQGPDVLSSQESDDTWDEGYERGARPRGRGRAAQGWKKT</sequence>
<dbReference type="EMBL" id="BFAA01022049">
    <property type="protein sequence ID" value="GCB82318.1"/>
    <property type="molecule type" value="Genomic_DNA"/>
</dbReference>
<evidence type="ECO:0000256" key="1">
    <source>
        <dbReference type="SAM" id="MobiDB-lite"/>
    </source>
</evidence>
<keyword evidence="3" id="KW-1185">Reference proteome</keyword>
<gene>
    <name evidence="2" type="ORF">scyTo_0022310</name>
</gene>